<keyword evidence="2" id="KW-1185">Reference proteome</keyword>
<dbReference type="EMBL" id="JARK01001378">
    <property type="protein sequence ID" value="EYC13938.1"/>
    <property type="molecule type" value="Genomic_DNA"/>
</dbReference>
<gene>
    <name evidence="1" type="primary">Acey_s0042.g613</name>
    <name evidence="1" type="ORF">Y032_0042g613</name>
</gene>
<organism evidence="1 2">
    <name type="scientific">Ancylostoma ceylanicum</name>
    <dbReference type="NCBI Taxonomy" id="53326"/>
    <lineage>
        <taxon>Eukaryota</taxon>
        <taxon>Metazoa</taxon>
        <taxon>Ecdysozoa</taxon>
        <taxon>Nematoda</taxon>
        <taxon>Chromadorea</taxon>
        <taxon>Rhabditida</taxon>
        <taxon>Rhabditina</taxon>
        <taxon>Rhabditomorpha</taxon>
        <taxon>Strongyloidea</taxon>
        <taxon>Ancylostomatidae</taxon>
        <taxon>Ancylostomatinae</taxon>
        <taxon>Ancylostoma</taxon>
    </lineage>
</organism>
<accession>A0A016UH51</accession>
<name>A0A016UH51_9BILA</name>
<proteinExistence type="predicted"/>
<protein>
    <recommendedName>
        <fullName evidence="3">Major sperm protein</fullName>
    </recommendedName>
</protein>
<dbReference type="OrthoDB" id="5857959at2759"/>
<dbReference type="AlphaFoldDB" id="A0A016UH51"/>
<evidence type="ECO:0000313" key="1">
    <source>
        <dbReference type="EMBL" id="EYC13938.1"/>
    </source>
</evidence>
<evidence type="ECO:0008006" key="3">
    <source>
        <dbReference type="Google" id="ProtNLM"/>
    </source>
</evidence>
<dbReference type="Proteomes" id="UP000024635">
    <property type="component" value="Unassembled WGS sequence"/>
</dbReference>
<sequence length="390" mass="43134">MFLKPHAAPDLYKTIFREVAPEIRQTVRALFNGRTPNTDRKRSDGHCRALGRSLQNARTVIAERSHGPMSETVPTALARSAQTVIAALARFECLSSHLPTADAATQALSPGCPTAILRDRTISLYVPIDNSKPQFRRLIFRNNSNTDIVVKLVNSKPHVVELARDRLRLLPTGSLFIEIKINSGNLGTFEYLYPKIYGYAMPVFTHTLPKIGPWLNTPGVETKKQFAFELQIKFNNNVFSARDTIIELPGSACLVEPVPRSIPLIKEDSPVDTADIDTYTAVRFSPQEDVMKNAPAEKGESCWFLTDILNSNYNPMSGMVIGESQVMWISGFRQELSGKLIPIQRDPSIATAHSERANNASCKTAVEKPVAERPADFVNVEQEATPCGGS</sequence>
<reference evidence="2" key="1">
    <citation type="journal article" date="2015" name="Nat. Genet.">
        <title>The genome and transcriptome of the zoonotic hookworm Ancylostoma ceylanicum identify infection-specific gene families.</title>
        <authorList>
            <person name="Schwarz E.M."/>
            <person name="Hu Y."/>
            <person name="Antoshechkin I."/>
            <person name="Miller M.M."/>
            <person name="Sternberg P.W."/>
            <person name="Aroian R.V."/>
        </authorList>
    </citation>
    <scope>NUCLEOTIDE SEQUENCE</scope>
    <source>
        <strain evidence="2">HY135</strain>
    </source>
</reference>
<evidence type="ECO:0000313" key="2">
    <source>
        <dbReference type="Proteomes" id="UP000024635"/>
    </source>
</evidence>
<comment type="caution">
    <text evidence="1">The sequence shown here is derived from an EMBL/GenBank/DDBJ whole genome shotgun (WGS) entry which is preliminary data.</text>
</comment>